<reference evidence="1" key="1">
    <citation type="submission" date="2016-07" db="EMBL/GenBank/DDBJ databases">
        <title>Genomics reveals synergistic degradation of pyrene by five bacteria in a mangrove sediment-derived bacterial consortium.</title>
        <authorList>
            <person name="Wanapaisan P."/>
            <person name="Vejarano F."/>
            <person name="Chakraborty J."/>
            <person name="Shintani M."/>
            <person name="Muangchinda C."/>
            <person name="Laothamteep N."/>
            <person name="Suzuki-Minakuchi C."/>
            <person name="Inoue K."/>
            <person name="Nojiri H."/>
            <person name="Pinyakong O."/>
        </authorList>
    </citation>
    <scope>NUCLEOTIDE SEQUENCE</scope>
    <source>
        <strain evidence="1">PW1</strain>
    </source>
</reference>
<evidence type="ECO:0000313" key="1">
    <source>
        <dbReference type="EMBL" id="BBA74446.1"/>
    </source>
</evidence>
<organism evidence="1">
    <name type="scientific">Ochrobactrum sp. PW1</name>
    <dbReference type="NCBI Taxonomy" id="1882222"/>
    <lineage>
        <taxon>Bacteria</taxon>
        <taxon>Pseudomonadati</taxon>
        <taxon>Pseudomonadota</taxon>
        <taxon>Alphaproteobacteria</taxon>
        <taxon>Hyphomicrobiales</taxon>
        <taxon>Brucellaceae</taxon>
        <taxon>Brucella/Ochrobactrum group</taxon>
        <taxon>Ochrobactrum</taxon>
    </lineage>
</organism>
<sequence>MRDWQNDAPKMIAAIHADMPGCTPDDLRKALRKKAWEFHCGTSWGKRVWSKHCRIYLAKLTGNGAYRGDGRATQWPDDIIFPFREEAGEPQPNERNA</sequence>
<protein>
    <submittedName>
        <fullName evidence="1">Uncharacterized protein</fullName>
    </submittedName>
</protein>
<dbReference type="EMBL" id="LC171369">
    <property type="protein sequence ID" value="BBA74446.1"/>
    <property type="molecule type" value="Genomic_DNA"/>
</dbReference>
<dbReference type="AlphaFoldDB" id="A0A292GSH3"/>
<proteinExistence type="predicted"/>
<name>A0A292GSH3_9HYPH</name>
<accession>A0A292GSH3</accession>